<dbReference type="InParanoid" id="A0A078AX08"/>
<dbReference type="AlphaFoldDB" id="A0A078AX08"/>
<reference evidence="1 2" key="1">
    <citation type="submission" date="2014-06" db="EMBL/GenBank/DDBJ databases">
        <authorList>
            <person name="Swart Estienne"/>
        </authorList>
    </citation>
    <scope>NUCLEOTIDE SEQUENCE [LARGE SCALE GENOMIC DNA]</scope>
    <source>
        <strain evidence="1 2">130c</strain>
    </source>
</reference>
<dbReference type="EMBL" id="CCKQ01013636">
    <property type="protein sequence ID" value="CDW85328.1"/>
    <property type="molecule type" value="Genomic_DNA"/>
</dbReference>
<keyword evidence="2" id="KW-1185">Reference proteome</keyword>
<organism evidence="1 2">
    <name type="scientific">Stylonychia lemnae</name>
    <name type="common">Ciliate</name>
    <dbReference type="NCBI Taxonomy" id="5949"/>
    <lineage>
        <taxon>Eukaryota</taxon>
        <taxon>Sar</taxon>
        <taxon>Alveolata</taxon>
        <taxon>Ciliophora</taxon>
        <taxon>Intramacronucleata</taxon>
        <taxon>Spirotrichea</taxon>
        <taxon>Stichotrichia</taxon>
        <taxon>Sporadotrichida</taxon>
        <taxon>Oxytrichidae</taxon>
        <taxon>Stylonychinae</taxon>
        <taxon>Stylonychia</taxon>
    </lineage>
</organism>
<protein>
    <submittedName>
        <fullName evidence="1">Uncharacterized protein</fullName>
    </submittedName>
</protein>
<proteinExistence type="predicted"/>
<name>A0A078AX08_STYLE</name>
<sequence>MTLCPDGSSPPCQWSRKTVTGCQNEEQTQPGLRDLQLKGTNALFRIKTNSLPNHCIISSTTTKKNEIDFQVLFKNRISLTRMLLDSEDDKSYQFNGNNLIQCKYGTF</sequence>
<evidence type="ECO:0000313" key="1">
    <source>
        <dbReference type="EMBL" id="CDW85328.1"/>
    </source>
</evidence>
<dbReference type="Proteomes" id="UP000039865">
    <property type="component" value="Unassembled WGS sequence"/>
</dbReference>
<accession>A0A078AX08</accession>
<gene>
    <name evidence="1" type="primary">Contig16398.g17467</name>
    <name evidence="1" type="ORF">STYLEM_14403</name>
</gene>
<evidence type="ECO:0000313" key="2">
    <source>
        <dbReference type="Proteomes" id="UP000039865"/>
    </source>
</evidence>